<dbReference type="Gene3D" id="3.40.630.10">
    <property type="entry name" value="Zn peptidases"/>
    <property type="match status" value="1"/>
</dbReference>
<feature type="domain" description="Peptidase M20 dimerisation" evidence="2">
    <location>
        <begin position="173"/>
        <end position="254"/>
    </location>
</feature>
<dbReference type="EMBL" id="CP035945">
    <property type="protein sequence ID" value="QBE97060.1"/>
    <property type="molecule type" value="Genomic_DNA"/>
</dbReference>
<accession>A0A4P6M0H3</accession>
<dbReference type="AlphaFoldDB" id="A0A4P6M0H3"/>
<dbReference type="InterPro" id="IPR011650">
    <property type="entry name" value="Peptidase_M20_dimer"/>
</dbReference>
<dbReference type="SUPFAM" id="SSF53187">
    <property type="entry name" value="Zn-dependent exopeptidases"/>
    <property type="match status" value="1"/>
</dbReference>
<reference evidence="3 4" key="1">
    <citation type="submission" date="2019-01" db="EMBL/GenBank/DDBJ databases">
        <title>PMF-metabolizing Aryl O-demethylase.</title>
        <authorList>
            <person name="Kim M."/>
        </authorList>
    </citation>
    <scope>NUCLEOTIDE SEQUENCE [LARGE SCALE GENOMIC DNA]</scope>
    <source>
        <strain evidence="3 4">PMF1</strain>
    </source>
</reference>
<name>A0A4P6M0H3_9FIRM</name>
<organism evidence="3 4">
    <name type="scientific">Blautia producta</name>
    <dbReference type="NCBI Taxonomy" id="33035"/>
    <lineage>
        <taxon>Bacteria</taxon>
        <taxon>Bacillati</taxon>
        <taxon>Bacillota</taxon>
        <taxon>Clostridia</taxon>
        <taxon>Lachnospirales</taxon>
        <taxon>Lachnospiraceae</taxon>
        <taxon>Blautia</taxon>
    </lineage>
</organism>
<dbReference type="InterPro" id="IPR052030">
    <property type="entry name" value="Peptidase_M20/M20A_hydrolases"/>
</dbReference>
<dbReference type="FunFam" id="3.30.70.360:FF:000004">
    <property type="entry name" value="Peptidase M20 domain-containing protein 2"/>
    <property type="match status" value="1"/>
</dbReference>
<evidence type="ECO:0000313" key="3">
    <source>
        <dbReference type="EMBL" id="QBE97060.1"/>
    </source>
</evidence>
<dbReference type="InterPro" id="IPR002933">
    <property type="entry name" value="Peptidase_M20"/>
</dbReference>
<dbReference type="GO" id="GO:0016805">
    <property type="term" value="F:dipeptidase activity"/>
    <property type="evidence" value="ECO:0007669"/>
    <property type="project" value="InterPro"/>
</dbReference>
<dbReference type="GO" id="GO:0046657">
    <property type="term" value="P:folic acid catabolic process"/>
    <property type="evidence" value="ECO:0007669"/>
    <property type="project" value="TreeGrafter"/>
</dbReference>
<proteinExistence type="inferred from homology"/>
<evidence type="ECO:0000313" key="4">
    <source>
        <dbReference type="Proteomes" id="UP000289794"/>
    </source>
</evidence>
<dbReference type="InterPro" id="IPR036264">
    <property type="entry name" value="Bact_exopeptidase_dim_dom"/>
</dbReference>
<dbReference type="PIRSF" id="PIRSF037226">
    <property type="entry name" value="Amidohydrolase_ACY1L2_prd"/>
    <property type="match status" value="1"/>
</dbReference>
<keyword evidence="3" id="KW-0378">Hydrolase</keyword>
<dbReference type="Proteomes" id="UP000289794">
    <property type="component" value="Chromosome"/>
</dbReference>
<evidence type="ECO:0000256" key="1">
    <source>
        <dbReference type="PIRNR" id="PIRNR037226"/>
    </source>
</evidence>
<dbReference type="Pfam" id="PF01546">
    <property type="entry name" value="Peptidase_M20"/>
    <property type="match status" value="1"/>
</dbReference>
<comment type="similarity">
    <text evidence="1">Belongs to the peptidase M20A family.</text>
</comment>
<dbReference type="InterPro" id="IPR017144">
    <property type="entry name" value="Xaa-Arg_dipeptidase"/>
</dbReference>
<dbReference type="Gene3D" id="3.30.70.360">
    <property type="match status" value="1"/>
</dbReference>
<dbReference type="PANTHER" id="PTHR30575">
    <property type="entry name" value="PEPTIDASE M20"/>
    <property type="match status" value="1"/>
</dbReference>
<dbReference type="SUPFAM" id="SSF55031">
    <property type="entry name" value="Bacterial exopeptidase dimerisation domain"/>
    <property type="match status" value="1"/>
</dbReference>
<sequence>MIERAIRDQVGKYFDKARMLADHLTEHPEISGEEKESCEYITRFLKEMGYEITSPYAGMPHSFLAVDKAKKDFTGPKAAFLCEYDALPEVGHACGHSYSCAISILGALALREAYPDLPMRIDLIGTPGEEFVGGKCYMTGNGGFDGYEYAAMVHLNNENVTYFQVLASNDRYFTFHGKAAHASACPEEGLNALNAARLFMEAMDMWRQHITKDCQFHGIVAKGGAAPNIVPDEVCLDYYYRAATVENLWKLNKISETCAEGAAMATGTTVEWCQRYPDYGEIFWNDHMDGIMRELFLDTGRKTVRSKGPGGSTDLGNVNMKIPVFHPMIDITGGKKEIVIHDREFERLLHTEAAGTVLRDGAEIIAGLGYKLAAEPKVMARIKEDHKKYRGKPDVDSAECLM</sequence>
<protein>
    <recommendedName>
        <fullName evidence="1">Peptidase M20 domain-containing protein 2</fullName>
    </recommendedName>
</protein>
<dbReference type="PANTHER" id="PTHR30575:SF3">
    <property type="entry name" value="PEPTIDASE M20 DIMERISATION DOMAIN-CONTAINING PROTEIN"/>
    <property type="match status" value="1"/>
</dbReference>
<evidence type="ECO:0000259" key="2">
    <source>
        <dbReference type="Pfam" id="PF07687"/>
    </source>
</evidence>
<dbReference type="RefSeq" id="WP_130180982.1">
    <property type="nucleotide sequence ID" value="NZ_CP035945.1"/>
</dbReference>
<dbReference type="Pfam" id="PF07687">
    <property type="entry name" value="M20_dimer"/>
    <property type="match status" value="1"/>
</dbReference>
<dbReference type="GO" id="GO:0071713">
    <property type="term" value="F:para-aminobenzoyl-glutamate hydrolase activity"/>
    <property type="evidence" value="ECO:0007669"/>
    <property type="project" value="TreeGrafter"/>
</dbReference>
<dbReference type="GO" id="GO:0005737">
    <property type="term" value="C:cytoplasm"/>
    <property type="evidence" value="ECO:0007669"/>
    <property type="project" value="TreeGrafter"/>
</dbReference>
<dbReference type="KEGG" id="bpro:PMF13cell1_02609"/>
<gene>
    <name evidence="3" type="primary">abgB_3</name>
    <name evidence="3" type="ORF">PMF13cell1_02609</name>
</gene>